<evidence type="ECO:0000259" key="3">
    <source>
        <dbReference type="Pfam" id="PF07883"/>
    </source>
</evidence>
<gene>
    <name evidence="4" type="ORF">FSB64_36470</name>
</gene>
<keyword evidence="2 4" id="KW-0413">Isomerase</keyword>
<evidence type="ECO:0000256" key="2">
    <source>
        <dbReference type="ARBA" id="ARBA00023235"/>
    </source>
</evidence>
<dbReference type="InterPro" id="IPR003719">
    <property type="entry name" value="Phenazine_PhzF-like"/>
</dbReference>
<dbReference type="InterPro" id="IPR013096">
    <property type="entry name" value="Cupin_2"/>
</dbReference>
<keyword evidence="5" id="KW-1185">Reference proteome</keyword>
<dbReference type="SUPFAM" id="SSF51182">
    <property type="entry name" value="RmlC-like cupins"/>
    <property type="match status" value="1"/>
</dbReference>
<dbReference type="PANTHER" id="PTHR13774:SF17">
    <property type="entry name" value="PHENAZINE BIOSYNTHESIS-LIKE DOMAIN-CONTAINING PROTEIN"/>
    <property type="match status" value="1"/>
</dbReference>
<dbReference type="Pfam" id="PF02567">
    <property type="entry name" value="PhzC-PhzF"/>
    <property type="match status" value="1"/>
</dbReference>
<reference evidence="4 5" key="1">
    <citation type="submission" date="2019-08" db="EMBL/GenBank/DDBJ databases">
        <title>Paraburkholderia simonii sp. nov. and P. youngii sp. nov. Brazilian and Mexican Mimosa-associated rhizobia.</title>
        <authorList>
            <person name="Mavima L."/>
            <person name="Beukes C.W."/>
            <person name="Palmer M."/>
            <person name="De Meyer S.E."/>
            <person name="James E.K."/>
            <person name="Maluk M."/>
            <person name="Avontuur J.R."/>
            <person name="Chan W.Y."/>
            <person name="Venter S.N."/>
            <person name="Steenkamp E.T."/>
        </authorList>
    </citation>
    <scope>NUCLEOTIDE SEQUENCE [LARGE SCALE GENOMIC DNA]</scope>
    <source>
        <strain evidence="4 5">JPY454</strain>
    </source>
</reference>
<dbReference type="SUPFAM" id="SSF54506">
    <property type="entry name" value="Diaminopimelate epimerase-like"/>
    <property type="match status" value="1"/>
</dbReference>
<comment type="similarity">
    <text evidence="1">Belongs to the PhzF family.</text>
</comment>
<sequence>MAQCANLERHSPYGALRLRCNERCYHVVRRNLGGVAEAIARDDGENFMTRKHGFTTIDLAGMSHASLPPELQKAPNVVNAFADDRFSGNPAGVVILREFPPAEQMQAAAHYAKLPTTAFVAPSWDHDELACFDIRWFTPSAELELCGHATLAAAHWLFTRGEVPGHALTFGSRSGVLAITRAGDAITMSFPRILSVAADRATARTVSDALGVPLVECRRAYDDLIAVVAEESIVTRFVPDLAAIRGLECRGVVLTARTDPNGSLAEYDIVSRFFAPAISIDEDQVCVSAHCKLQPYWSERLGRSSLRALQASASGGRLGLDARGDRVLIEGSARFGDIDGIRHGTVACGPVTTCAIGVTMREFDGLASEHSKAPFRLASFRVAPGCATVAEAHDVAELWHLSRGHGRAVVDGRSIELKAGDSVQFAPRERHQLHNVGDEAIEAVSIWWEVPRS</sequence>
<dbReference type="EMBL" id="VOMC01000064">
    <property type="protein sequence ID" value="NVI09114.1"/>
    <property type="molecule type" value="Genomic_DNA"/>
</dbReference>
<evidence type="ECO:0000313" key="4">
    <source>
        <dbReference type="EMBL" id="NVI09114.1"/>
    </source>
</evidence>
<dbReference type="PANTHER" id="PTHR13774">
    <property type="entry name" value="PHENAZINE BIOSYNTHESIS PROTEIN"/>
    <property type="match status" value="1"/>
</dbReference>
<dbReference type="Gene3D" id="2.60.120.10">
    <property type="entry name" value="Jelly Rolls"/>
    <property type="match status" value="1"/>
</dbReference>
<dbReference type="InterPro" id="IPR014710">
    <property type="entry name" value="RmlC-like_jellyroll"/>
</dbReference>
<protein>
    <submittedName>
        <fullName evidence="4">PhzF family phenazine biosynthesis isomerase</fullName>
    </submittedName>
</protein>
<dbReference type="InterPro" id="IPR011051">
    <property type="entry name" value="RmlC_Cupin_sf"/>
</dbReference>
<evidence type="ECO:0000313" key="5">
    <source>
        <dbReference type="Proteomes" id="UP000821598"/>
    </source>
</evidence>
<dbReference type="GO" id="GO:0016853">
    <property type="term" value="F:isomerase activity"/>
    <property type="evidence" value="ECO:0007669"/>
    <property type="project" value="UniProtKB-KW"/>
</dbReference>
<dbReference type="Proteomes" id="UP000821598">
    <property type="component" value="Unassembled WGS sequence"/>
</dbReference>
<proteinExistence type="inferred from homology"/>
<accession>A0ABX2NX62</accession>
<feature type="domain" description="Cupin type-2" evidence="3">
    <location>
        <begin position="380"/>
        <end position="447"/>
    </location>
</feature>
<name>A0ABX2NX62_9BURK</name>
<evidence type="ECO:0000256" key="1">
    <source>
        <dbReference type="ARBA" id="ARBA00008270"/>
    </source>
</evidence>
<dbReference type="Pfam" id="PF07883">
    <property type="entry name" value="Cupin_2"/>
    <property type="match status" value="1"/>
</dbReference>
<dbReference type="NCBIfam" id="TIGR00654">
    <property type="entry name" value="PhzF_family"/>
    <property type="match status" value="1"/>
</dbReference>
<comment type="caution">
    <text evidence="4">The sequence shown here is derived from an EMBL/GenBank/DDBJ whole genome shotgun (WGS) entry which is preliminary data.</text>
</comment>
<organism evidence="4 5">
    <name type="scientific">Paraburkholderia youngii</name>
    <dbReference type="NCBI Taxonomy" id="2782701"/>
    <lineage>
        <taxon>Bacteria</taxon>
        <taxon>Pseudomonadati</taxon>
        <taxon>Pseudomonadota</taxon>
        <taxon>Betaproteobacteria</taxon>
        <taxon>Burkholderiales</taxon>
        <taxon>Burkholderiaceae</taxon>
        <taxon>Paraburkholderia</taxon>
    </lineage>
</organism>
<dbReference type="Gene3D" id="3.10.310.10">
    <property type="entry name" value="Diaminopimelate Epimerase, Chain A, domain 1"/>
    <property type="match status" value="2"/>
</dbReference>